<keyword evidence="2" id="KW-1185">Reference proteome</keyword>
<comment type="caution">
    <text evidence="1">The sequence shown here is derived from an EMBL/GenBank/DDBJ whole genome shotgun (WGS) entry which is preliminary data.</text>
</comment>
<evidence type="ECO:0000313" key="2">
    <source>
        <dbReference type="Proteomes" id="UP000805193"/>
    </source>
</evidence>
<proteinExistence type="predicted"/>
<protein>
    <submittedName>
        <fullName evidence="1">Uncharacterized protein</fullName>
    </submittedName>
</protein>
<reference evidence="1 2" key="1">
    <citation type="journal article" date="2020" name="Cell">
        <title>Large-Scale Comparative Analyses of Tick Genomes Elucidate Their Genetic Diversity and Vector Capacities.</title>
        <authorList>
            <consortium name="Tick Genome and Microbiome Consortium (TIGMIC)"/>
            <person name="Jia N."/>
            <person name="Wang J."/>
            <person name="Shi W."/>
            <person name="Du L."/>
            <person name="Sun Y."/>
            <person name="Zhan W."/>
            <person name="Jiang J.F."/>
            <person name="Wang Q."/>
            <person name="Zhang B."/>
            <person name="Ji P."/>
            <person name="Bell-Sakyi L."/>
            <person name="Cui X.M."/>
            <person name="Yuan T.T."/>
            <person name="Jiang B.G."/>
            <person name="Yang W.F."/>
            <person name="Lam T.T."/>
            <person name="Chang Q.C."/>
            <person name="Ding S.J."/>
            <person name="Wang X.J."/>
            <person name="Zhu J.G."/>
            <person name="Ruan X.D."/>
            <person name="Zhao L."/>
            <person name="Wei J.T."/>
            <person name="Ye R.Z."/>
            <person name="Que T.C."/>
            <person name="Du C.H."/>
            <person name="Zhou Y.H."/>
            <person name="Cheng J.X."/>
            <person name="Dai P.F."/>
            <person name="Guo W.B."/>
            <person name="Han X.H."/>
            <person name="Huang E.J."/>
            <person name="Li L.F."/>
            <person name="Wei W."/>
            <person name="Gao Y.C."/>
            <person name="Liu J.Z."/>
            <person name="Shao H.Z."/>
            <person name="Wang X."/>
            <person name="Wang C.C."/>
            <person name="Yang T.C."/>
            <person name="Huo Q.B."/>
            <person name="Li W."/>
            <person name="Chen H.Y."/>
            <person name="Chen S.E."/>
            <person name="Zhou L.G."/>
            <person name="Ni X.B."/>
            <person name="Tian J.H."/>
            <person name="Sheng Y."/>
            <person name="Liu T."/>
            <person name="Pan Y.S."/>
            <person name="Xia L.Y."/>
            <person name="Li J."/>
            <person name="Zhao F."/>
            <person name="Cao W.C."/>
        </authorList>
    </citation>
    <scope>NUCLEOTIDE SEQUENCE [LARGE SCALE GENOMIC DNA]</scope>
    <source>
        <strain evidence="1">Iper-2018</strain>
    </source>
</reference>
<sequence length="133" mass="15421">AQLQTAELALSKAQQHADYWKGQYERKKAEGLGLNTLEDPQDCHYYTAPLREQWLRAVRRYRWSPTSATRLCSAHFDTDCFETSSLLKMEFGLVHGNRKLKPGAVPTLFKYKEPQRPPIERGALTKRRRAEVD</sequence>
<accession>A0AC60QT52</accession>
<gene>
    <name evidence="1" type="ORF">HPB47_015611</name>
</gene>
<evidence type="ECO:0000313" key="1">
    <source>
        <dbReference type="EMBL" id="KAG0442797.1"/>
    </source>
</evidence>
<dbReference type="EMBL" id="JABSTQ010004275">
    <property type="protein sequence ID" value="KAG0442797.1"/>
    <property type="molecule type" value="Genomic_DNA"/>
</dbReference>
<name>A0AC60QT52_IXOPE</name>
<feature type="non-terminal residue" evidence="1">
    <location>
        <position position="1"/>
    </location>
</feature>
<organism evidence="1 2">
    <name type="scientific">Ixodes persulcatus</name>
    <name type="common">Taiga tick</name>
    <dbReference type="NCBI Taxonomy" id="34615"/>
    <lineage>
        <taxon>Eukaryota</taxon>
        <taxon>Metazoa</taxon>
        <taxon>Ecdysozoa</taxon>
        <taxon>Arthropoda</taxon>
        <taxon>Chelicerata</taxon>
        <taxon>Arachnida</taxon>
        <taxon>Acari</taxon>
        <taxon>Parasitiformes</taxon>
        <taxon>Ixodida</taxon>
        <taxon>Ixodoidea</taxon>
        <taxon>Ixodidae</taxon>
        <taxon>Ixodinae</taxon>
        <taxon>Ixodes</taxon>
    </lineage>
</organism>
<dbReference type="Proteomes" id="UP000805193">
    <property type="component" value="Unassembled WGS sequence"/>
</dbReference>